<evidence type="ECO:0000313" key="4">
    <source>
        <dbReference type="Proteomes" id="UP000187209"/>
    </source>
</evidence>
<sequence length="388" mass="45172">MLGTVLEERYKFVKKLNQGQWTEIFKAQDIKSKGKVAIKIEKSPNDSNIANELQFLSKFYYIQGFPKLLSQGNYRGRQYFIMNYLGKSLKTKFAQTKNKFSIGCVLRIAEELLLRIESLHNSDILHRNIKPENILTGYGLNWQTLSLINYSSALLISDNNDPNYPNKKLRPVTNLLYSSANSMSSIKYSKKDDLESITYVLVHFCNGKLPWIKDGVTDRQIKRIKEQIPLYELCEGCPTEFVHIISYIKSLKCDDLPDYEMIRYSIKEISKKKKIIRNYDWAISHEKMIAKAKTDKSRIPFNWNLSIKRQADKIRVTSGFEKKKINFGLVTILKAKSKSPDRKIDEKDDDVLNLMSSDTPKLKNYPEIQNRVNLFKLRKEFLTQSFSS</sequence>
<feature type="domain" description="Protein kinase" evidence="2">
    <location>
        <begin position="10"/>
        <end position="276"/>
    </location>
</feature>
<dbReference type="PANTHER" id="PTHR11909">
    <property type="entry name" value="CASEIN KINASE-RELATED"/>
    <property type="match status" value="1"/>
</dbReference>
<comment type="caution">
    <text evidence="3">The sequence shown here is derived from an EMBL/GenBank/DDBJ whole genome shotgun (WGS) entry which is preliminary data.</text>
</comment>
<accession>A0A1R2AU64</accession>
<dbReference type="Gene3D" id="1.10.510.10">
    <property type="entry name" value="Transferase(Phosphotransferase) domain 1"/>
    <property type="match status" value="1"/>
</dbReference>
<dbReference type="SMART" id="SM00220">
    <property type="entry name" value="S_TKc"/>
    <property type="match status" value="1"/>
</dbReference>
<dbReference type="SUPFAM" id="SSF56112">
    <property type="entry name" value="Protein kinase-like (PK-like)"/>
    <property type="match status" value="1"/>
</dbReference>
<evidence type="ECO:0000313" key="3">
    <source>
        <dbReference type="EMBL" id="OMJ68064.1"/>
    </source>
</evidence>
<gene>
    <name evidence="3" type="ORF">SteCoe_34595</name>
</gene>
<protein>
    <recommendedName>
        <fullName evidence="1">Casein kinase I</fullName>
    </recommendedName>
</protein>
<dbReference type="EMBL" id="MPUH01001391">
    <property type="protein sequence ID" value="OMJ68064.1"/>
    <property type="molecule type" value="Genomic_DNA"/>
</dbReference>
<dbReference type="PROSITE" id="PS50011">
    <property type="entry name" value="PROTEIN_KINASE_DOM"/>
    <property type="match status" value="1"/>
</dbReference>
<dbReference type="GO" id="GO:0004672">
    <property type="term" value="F:protein kinase activity"/>
    <property type="evidence" value="ECO:0007669"/>
    <property type="project" value="InterPro"/>
</dbReference>
<dbReference type="AlphaFoldDB" id="A0A1R2AU64"/>
<dbReference type="OrthoDB" id="5979581at2759"/>
<name>A0A1R2AU64_9CILI</name>
<dbReference type="Pfam" id="PF00069">
    <property type="entry name" value="Pkinase"/>
    <property type="match status" value="1"/>
</dbReference>
<keyword evidence="4" id="KW-1185">Reference proteome</keyword>
<evidence type="ECO:0000259" key="2">
    <source>
        <dbReference type="PROSITE" id="PS50011"/>
    </source>
</evidence>
<dbReference type="InterPro" id="IPR000719">
    <property type="entry name" value="Prot_kinase_dom"/>
</dbReference>
<reference evidence="3 4" key="1">
    <citation type="submission" date="2016-11" db="EMBL/GenBank/DDBJ databases">
        <title>The macronuclear genome of Stentor coeruleus: a giant cell with tiny introns.</title>
        <authorList>
            <person name="Slabodnick M."/>
            <person name="Ruby J.G."/>
            <person name="Reiff S.B."/>
            <person name="Swart E.C."/>
            <person name="Gosai S."/>
            <person name="Prabakaran S."/>
            <person name="Witkowska E."/>
            <person name="Larue G.E."/>
            <person name="Fisher S."/>
            <person name="Freeman R.M."/>
            <person name="Gunawardena J."/>
            <person name="Chu W."/>
            <person name="Stover N.A."/>
            <person name="Gregory B.D."/>
            <person name="Nowacki M."/>
            <person name="Derisi J."/>
            <person name="Roy S.W."/>
            <person name="Marshall W.F."/>
            <person name="Sood P."/>
        </authorList>
    </citation>
    <scope>NUCLEOTIDE SEQUENCE [LARGE SCALE GENOMIC DNA]</scope>
    <source>
        <strain evidence="3">WM001</strain>
    </source>
</reference>
<dbReference type="InterPro" id="IPR011009">
    <property type="entry name" value="Kinase-like_dom_sf"/>
</dbReference>
<proteinExistence type="predicted"/>
<organism evidence="3 4">
    <name type="scientific">Stentor coeruleus</name>
    <dbReference type="NCBI Taxonomy" id="5963"/>
    <lineage>
        <taxon>Eukaryota</taxon>
        <taxon>Sar</taxon>
        <taxon>Alveolata</taxon>
        <taxon>Ciliophora</taxon>
        <taxon>Postciliodesmatophora</taxon>
        <taxon>Heterotrichea</taxon>
        <taxon>Heterotrichida</taxon>
        <taxon>Stentoridae</taxon>
        <taxon>Stentor</taxon>
    </lineage>
</organism>
<dbReference type="InterPro" id="IPR050235">
    <property type="entry name" value="CK1_Ser-Thr_kinase"/>
</dbReference>
<dbReference type="GO" id="GO:0005524">
    <property type="term" value="F:ATP binding"/>
    <property type="evidence" value="ECO:0007669"/>
    <property type="project" value="InterPro"/>
</dbReference>
<evidence type="ECO:0000256" key="1">
    <source>
        <dbReference type="ARBA" id="ARBA00023860"/>
    </source>
</evidence>
<dbReference type="Proteomes" id="UP000187209">
    <property type="component" value="Unassembled WGS sequence"/>
</dbReference>